<accession>A0AAV2RVZ6</accession>
<dbReference type="Gene3D" id="3.30.160.60">
    <property type="entry name" value="Classic Zinc Finger"/>
    <property type="match status" value="3"/>
</dbReference>
<dbReference type="PANTHER" id="PTHR23235:SF158">
    <property type="entry name" value="C2H2-TYPE DOMAIN-CONTAINING PROTEIN"/>
    <property type="match status" value="1"/>
</dbReference>
<dbReference type="SUPFAM" id="SSF57667">
    <property type="entry name" value="beta-beta-alpha zinc fingers"/>
    <property type="match status" value="2"/>
</dbReference>
<dbReference type="InterPro" id="IPR013087">
    <property type="entry name" value="Znf_C2H2_type"/>
</dbReference>
<feature type="compositionally biased region" description="Polar residues" evidence="8">
    <location>
        <begin position="131"/>
        <end position="143"/>
    </location>
</feature>
<evidence type="ECO:0000256" key="5">
    <source>
        <dbReference type="ARBA" id="ARBA00023015"/>
    </source>
</evidence>
<proteinExistence type="predicted"/>
<comment type="caution">
    <text evidence="10">The sequence shown here is derived from an EMBL/GenBank/DDBJ whole genome shotgun (WGS) entry which is preliminary data.</text>
</comment>
<keyword evidence="3 7" id="KW-0863">Zinc-finger</keyword>
<evidence type="ECO:0000256" key="8">
    <source>
        <dbReference type="SAM" id="MobiDB-lite"/>
    </source>
</evidence>
<dbReference type="GO" id="GO:0000981">
    <property type="term" value="F:DNA-binding transcription factor activity, RNA polymerase II-specific"/>
    <property type="evidence" value="ECO:0007669"/>
    <property type="project" value="TreeGrafter"/>
</dbReference>
<evidence type="ECO:0000256" key="4">
    <source>
        <dbReference type="ARBA" id="ARBA00022833"/>
    </source>
</evidence>
<evidence type="ECO:0000256" key="7">
    <source>
        <dbReference type="PROSITE-ProRule" id="PRU00042"/>
    </source>
</evidence>
<feature type="compositionally biased region" description="Pro residues" evidence="8">
    <location>
        <begin position="148"/>
        <end position="161"/>
    </location>
</feature>
<evidence type="ECO:0000256" key="3">
    <source>
        <dbReference type="ARBA" id="ARBA00022771"/>
    </source>
</evidence>
<sequence length="584" mass="65453">MVQLVERLESYKDSTFKLHQPSCVPPPRHSKTEISEMWQDIEMLLMTESNIVMGSLGKHTISPYQHINTSTPNVPHTNYMSPQDPTYTAISPSSVIQNPLVSPNSSPLHRYCPVATTTVLEDISLRTPSSASIPQSLTYTPVTNAHPPLTPPPASSPPPLLQPSLHMQAQTQGQTSIMSSFKRVKTTHEPNQKGDTLVNSNQASNILMQDGHFIIDPIPVKPSDTSHEAEASTDSILQQLIPTSQSSVITTVSQSYTPSVSIASPSIPPLPPMHQYLDPKFLVQPTILPIADPQSIEQNYHSSEAKYLTLDPKNVLNDTKFTTKDPKHHYIKQETNFTTPLDNKYFISETDFQVSEPRYVELDPKLGTYNSVTSPTTIKTEISYEKQPTDVCSDVVSSWPLENSFYSTCKDCPTSVSQPQHTQTTYIPDFNTPYYNQPYSLYNTGPPPSWGSPTTTSLTANTCNYSTMPLPPLTVQLSKASPPPPKPRRRRAKRKVVIHTCPYDGCAKTYIKSSHLKAHCRTHTGEKPYVCNWKGCGWKFARSDELTRHFRKHSGDRPFQCRLCERAFARSDHLSLHMKRHITI</sequence>
<reference evidence="10 11" key="1">
    <citation type="submission" date="2024-05" db="EMBL/GenBank/DDBJ databases">
        <authorList>
            <person name="Wallberg A."/>
        </authorList>
    </citation>
    <scope>NUCLEOTIDE SEQUENCE [LARGE SCALE GENOMIC DNA]</scope>
</reference>
<dbReference type="Proteomes" id="UP001497623">
    <property type="component" value="Unassembled WGS sequence"/>
</dbReference>
<evidence type="ECO:0000259" key="9">
    <source>
        <dbReference type="PROSITE" id="PS50157"/>
    </source>
</evidence>
<dbReference type="EMBL" id="CAXKWB010035716">
    <property type="protein sequence ID" value="CAL4147069.1"/>
    <property type="molecule type" value="Genomic_DNA"/>
</dbReference>
<dbReference type="AlphaFoldDB" id="A0AAV2RVZ6"/>
<feature type="region of interest" description="Disordered" evidence="8">
    <location>
        <begin position="131"/>
        <end position="163"/>
    </location>
</feature>
<feature type="region of interest" description="Disordered" evidence="8">
    <location>
        <begin position="474"/>
        <end position="494"/>
    </location>
</feature>
<dbReference type="PROSITE" id="PS00028">
    <property type="entry name" value="ZINC_FINGER_C2H2_1"/>
    <property type="match status" value="3"/>
</dbReference>
<dbReference type="PANTHER" id="PTHR23235">
    <property type="entry name" value="KRUEPPEL-LIKE TRANSCRIPTION FACTOR"/>
    <property type="match status" value="1"/>
</dbReference>
<keyword evidence="6" id="KW-0804">Transcription</keyword>
<feature type="domain" description="C2H2-type" evidence="9">
    <location>
        <begin position="499"/>
        <end position="528"/>
    </location>
</feature>
<keyword evidence="5" id="KW-0805">Transcription regulation</keyword>
<feature type="domain" description="C2H2-type" evidence="9">
    <location>
        <begin position="529"/>
        <end position="558"/>
    </location>
</feature>
<feature type="domain" description="C2H2-type" evidence="9">
    <location>
        <begin position="559"/>
        <end position="584"/>
    </location>
</feature>
<keyword evidence="4" id="KW-0862">Zinc</keyword>
<organism evidence="10 11">
    <name type="scientific">Meganyctiphanes norvegica</name>
    <name type="common">Northern krill</name>
    <name type="synonym">Thysanopoda norvegica</name>
    <dbReference type="NCBI Taxonomy" id="48144"/>
    <lineage>
        <taxon>Eukaryota</taxon>
        <taxon>Metazoa</taxon>
        <taxon>Ecdysozoa</taxon>
        <taxon>Arthropoda</taxon>
        <taxon>Crustacea</taxon>
        <taxon>Multicrustacea</taxon>
        <taxon>Malacostraca</taxon>
        <taxon>Eumalacostraca</taxon>
        <taxon>Eucarida</taxon>
        <taxon>Euphausiacea</taxon>
        <taxon>Euphausiidae</taxon>
        <taxon>Meganyctiphanes</taxon>
    </lineage>
</organism>
<dbReference type="PROSITE" id="PS50157">
    <property type="entry name" value="ZINC_FINGER_C2H2_2"/>
    <property type="match status" value="3"/>
</dbReference>
<dbReference type="FunFam" id="3.30.160.60:FF:000032">
    <property type="entry name" value="Krueppel-like factor 4"/>
    <property type="match status" value="1"/>
</dbReference>
<evidence type="ECO:0000256" key="6">
    <source>
        <dbReference type="ARBA" id="ARBA00023163"/>
    </source>
</evidence>
<evidence type="ECO:0000313" key="10">
    <source>
        <dbReference type="EMBL" id="CAL4147069.1"/>
    </source>
</evidence>
<dbReference type="GO" id="GO:0000978">
    <property type="term" value="F:RNA polymerase II cis-regulatory region sequence-specific DNA binding"/>
    <property type="evidence" value="ECO:0007669"/>
    <property type="project" value="TreeGrafter"/>
</dbReference>
<dbReference type="GO" id="GO:0008270">
    <property type="term" value="F:zinc ion binding"/>
    <property type="evidence" value="ECO:0007669"/>
    <property type="project" value="UniProtKB-KW"/>
</dbReference>
<gene>
    <name evidence="10" type="ORF">MNOR_LOCUS29972</name>
</gene>
<dbReference type="InterPro" id="IPR036236">
    <property type="entry name" value="Znf_C2H2_sf"/>
</dbReference>
<evidence type="ECO:0000313" key="11">
    <source>
        <dbReference type="Proteomes" id="UP001497623"/>
    </source>
</evidence>
<keyword evidence="11" id="KW-1185">Reference proteome</keyword>
<keyword evidence="2" id="KW-0677">Repeat</keyword>
<evidence type="ECO:0000256" key="1">
    <source>
        <dbReference type="ARBA" id="ARBA00022723"/>
    </source>
</evidence>
<keyword evidence="1" id="KW-0479">Metal-binding</keyword>
<dbReference type="Pfam" id="PF00096">
    <property type="entry name" value="zf-C2H2"/>
    <property type="match status" value="2"/>
</dbReference>
<dbReference type="SMART" id="SM00355">
    <property type="entry name" value="ZnF_C2H2"/>
    <property type="match status" value="3"/>
</dbReference>
<protein>
    <recommendedName>
        <fullName evidence="9">C2H2-type domain-containing protein</fullName>
    </recommendedName>
</protein>
<evidence type="ECO:0000256" key="2">
    <source>
        <dbReference type="ARBA" id="ARBA00022737"/>
    </source>
</evidence>
<name>A0AAV2RVZ6_MEGNR</name>